<keyword evidence="11" id="KW-1185">Reference proteome</keyword>
<protein>
    <recommendedName>
        <fullName evidence="3">Conserved oligomeric Golgi complex subunit 8</fullName>
    </recommendedName>
    <alternativeName>
        <fullName evidence="8">Component of oligomeric Golgi complex 8</fullName>
    </alternativeName>
</protein>
<feature type="compositionally biased region" description="Polar residues" evidence="9">
    <location>
        <begin position="14"/>
        <end position="32"/>
    </location>
</feature>
<evidence type="ECO:0000256" key="1">
    <source>
        <dbReference type="ARBA" id="ARBA00004395"/>
    </source>
</evidence>
<dbReference type="InterPro" id="IPR016159">
    <property type="entry name" value="Cullin_repeat-like_dom_sf"/>
</dbReference>
<comment type="similarity">
    <text evidence="2">Belongs to the COG8 family.</text>
</comment>
<reference evidence="11" key="1">
    <citation type="submission" date="2024-04" db="EMBL/GenBank/DDBJ databases">
        <authorList>
            <person name="Shaw F."/>
            <person name="Minotto A."/>
        </authorList>
    </citation>
    <scope>NUCLEOTIDE SEQUENCE [LARGE SCALE GENOMIC DNA]</scope>
</reference>
<dbReference type="EMBL" id="OZ037944">
    <property type="protein sequence ID" value="CAL1693919.1"/>
    <property type="molecule type" value="Genomic_DNA"/>
</dbReference>
<dbReference type="SUPFAM" id="SSF74788">
    <property type="entry name" value="Cullin repeat-like"/>
    <property type="match status" value="1"/>
</dbReference>
<proteinExistence type="inferred from homology"/>
<gene>
    <name evidence="10" type="ORF">GFSPODELE1_LOCUS61</name>
</gene>
<feature type="region of interest" description="Disordered" evidence="9">
    <location>
        <begin position="1"/>
        <end position="32"/>
    </location>
</feature>
<evidence type="ECO:0000256" key="6">
    <source>
        <dbReference type="ARBA" id="ARBA00023034"/>
    </source>
</evidence>
<keyword evidence="4" id="KW-0813">Transport</keyword>
<keyword evidence="6" id="KW-0333">Golgi apparatus</keyword>
<organism evidence="10 11">
    <name type="scientific">Somion occarium</name>
    <dbReference type="NCBI Taxonomy" id="3059160"/>
    <lineage>
        <taxon>Eukaryota</taxon>
        <taxon>Fungi</taxon>
        <taxon>Dikarya</taxon>
        <taxon>Basidiomycota</taxon>
        <taxon>Agaricomycotina</taxon>
        <taxon>Agaricomycetes</taxon>
        <taxon>Polyporales</taxon>
        <taxon>Cerrenaceae</taxon>
        <taxon>Somion</taxon>
    </lineage>
</organism>
<evidence type="ECO:0000256" key="3">
    <source>
        <dbReference type="ARBA" id="ARBA00020983"/>
    </source>
</evidence>
<keyword evidence="5" id="KW-0653">Protein transport</keyword>
<evidence type="ECO:0000313" key="11">
    <source>
        <dbReference type="Proteomes" id="UP001497453"/>
    </source>
</evidence>
<evidence type="ECO:0000256" key="5">
    <source>
        <dbReference type="ARBA" id="ARBA00022927"/>
    </source>
</evidence>
<evidence type="ECO:0000256" key="7">
    <source>
        <dbReference type="ARBA" id="ARBA00023136"/>
    </source>
</evidence>
<evidence type="ECO:0000256" key="9">
    <source>
        <dbReference type="SAM" id="MobiDB-lite"/>
    </source>
</evidence>
<evidence type="ECO:0000313" key="10">
    <source>
        <dbReference type="EMBL" id="CAL1693919.1"/>
    </source>
</evidence>
<dbReference type="PANTHER" id="PTHR21311">
    <property type="entry name" value="CONSERVED OLIGOMERIC GOLGI COMPLEX COMPONENT 8"/>
    <property type="match status" value="1"/>
</dbReference>
<dbReference type="Pfam" id="PF04124">
    <property type="entry name" value="Dor1"/>
    <property type="match status" value="1"/>
</dbReference>
<evidence type="ECO:0000256" key="4">
    <source>
        <dbReference type="ARBA" id="ARBA00022448"/>
    </source>
</evidence>
<evidence type="ECO:0000256" key="2">
    <source>
        <dbReference type="ARBA" id="ARBA00006419"/>
    </source>
</evidence>
<accession>A0ABP1CGW6</accession>
<evidence type="ECO:0000256" key="8">
    <source>
        <dbReference type="ARBA" id="ARBA00031347"/>
    </source>
</evidence>
<keyword evidence="7" id="KW-0472">Membrane</keyword>
<name>A0ABP1CGW6_9APHY</name>
<dbReference type="PANTHER" id="PTHR21311:SF0">
    <property type="entry name" value="CONSERVED OLIGOMERIC GOLGI COMPLEX SUBUNIT 8"/>
    <property type="match status" value="1"/>
</dbReference>
<dbReference type="Proteomes" id="UP001497453">
    <property type="component" value="Chromosome 1"/>
</dbReference>
<comment type="subcellular location">
    <subcellularLocation>
        <location evidence="1">Golgi apparatus membrane</location>
        <topology evidence="1">Peripheral membrane protein</topology>
    </subcellularLocation>
</comment>
<dbReference type="InterPro" id="IPR007255">
    <property type="entry name" value="COG8"/>
</dbReference>
<sequence length="577" mass="63411">MAGETAPNLPLDATESSDVPSLQDLLTSPDSSINPDAIAQTAAEEYLSHLTTLSLPSLEAEPTTLASSAAQLTNALTTLCYTSYPTFLSLHTTTSTLSSSLTSLSSSLDSLLSTLPTLESSTRNFAQETRKIQKDRHKASLVLEHHDKLYDVLSLPLLLDSCVRNHNYNEALLLANHAASLAKRFPTNPLVISVREECDARMQAMLGQLLGILHEQAKLPALFRAVTFLRKMEVLDEDELALAFLTGRGVYLAGALKTTEIEKKGIDDTSDKAKESYARYLKRYIDVWREGVYDVITQFVTIFVERAPSTSNDAPNRLHALLATFATHHLEILLSLLKEVLPRVSDPSLLTSLLTQLTYCANSFARVGMDFKGLIAPIFVDAVHHAVAEELDAALDVWGTQFASNIETRKQKDTVKKPSLFLVAQSSLHSLPVPTTAQLQAFSSMPANVPPHILVSYPPLALFTNNVLTAFNGLRLLAPVELLNDLLISLDHVLAKAGSTLLHYSKEKLWRTSRQTEGDGQEVKIAMISCDIYYRVLIPFLRRALVEGVYGVAVEKIDIVAEELSKTIAEWQSFASA</sequence>